<dbReference type="NCBIfam" id="TIGR00341">
    <property type="entry name" value="TIGR00341 family protein"/>
    <property type="match status" value="1"/>
</dbReference>
<keyword evidence="1" id="KW-0472">Membrane</keyword>
<evidence type="ECO:0000313" key="3">
    <source>
        <dbReference type="Proteomes" id="UP000324595"/>
    </source>
</evidence>
<dbReference type="Pfam" id="PF04087">
    <property type="entry name" value="DUF389"/>
    <property type="match status" value="1"/>
</dbReference>
<dbReference type="PANTHER" id="PTHR20992">
    <property type="entry name" value="AT15442P-RELATED"/>
    <property type="match status" value="1"/>
</dbReference>
<feature type="transmembrane region" description="Helical" evidence="1">
    <location>
        <begin position="265"/>
        <end position="290"/>
    </location>
</feature>
<name>A0A5D3YJV7_9BACT</name>
<feature type="transmembrane region" description="Helical" evidence="1">
    <location>
        <begin position="142"/>
        <end position="165"/>
    </location>
</feature>
<sequence>MTYRMLELTASPETVQKARPIVEEKNVMGVWSDNLEDGCAILRVLVDADKTEALTDTLTGKFADEEGFRIMLFTVQATLPQPEIEEEDEQAEEEESLVGRISREELYADVTSGSELNWVYVAMVVLSTLVAGVGLVRGDVAVIIGAMVIAPLLGPNVSMALAATLGDVELGWRSLKANGAGVVSALAVAFIMGFILHVDPESQQIYNRTIVSLGDITIAMAAGSAGVLAFTRGVPATIVGVMVAVALLPPLVNVGLLYGSGYNTLAVGSIILTLTNFICINLAGILTFLIQGVRPRTWWEAENAKRATKIALGVWFGLLAILAVIIWLWGK</sequence>
<protein>
    <submittedName>
        <fullName evidence="2">TIGR00341 family protein</fullName>
    </submittedName>
</protein>
<gene>
    <name evidence="2" type="ORF">LX73_2157</name>
</gene>
<feature type="transmembrane region" description="Helical" evidence="1">
    <location>
        <begin position="118"/>
        <end position="136"/>
    </location>
</feature>
<organism evidence="2 3">
    <name type="scientific">Fodinibius salinus</name>
    <dbReference type="NCBI Taxonomy" id="860790"/>
    <lineage>
        <taxon>Bacteria</taxon>
        <taxon>Pseudomonadati</taxon>
        <taxon>Balneolota</taxon>
        <taxon>Balneolia</taxon>
        <taxon>Balneolales</taxon>
        <taxon>Balneolaceae</taxon>
        <taxon>Fodinibius</taxon>
    </lineage>
</organism>
<comment type="caution">
    <text evidence="2">The sequence shown here is derived from an EMBL/GenBank/DDBJ whole genome shotgun (WGS) entry which is preliminary data.</text>
</comment>
<dbReference type="OrthoDB" id="9790659at2"/>
<feature type="transmembrane region" description="Helical" evidence="1">
    <location>
        <begin position="210"/>
        <end position="231"/>
    </location>
</feature>
<dbReference type="RefSeq" id="WP_148899476.1">
    <property type="nucleotide sequence ID" value="NZ_VNHY01000003.1"/>
</dbReference>
<feature type="transmembrane region" description="Helical" evidence="1">
    <location>
        <begin position="310"/>
        <end position="330"/>
    </location>
</feature>
<dbReference type="InterPro" id="IPR005240">
    <property type="entry name" value="DUF389"/>
</dbReference>
<feature type="transmembrane region" description="Helical" evidence="1">
    <location>
        <begin position="238"/>
        <end position="259"/>
    </location>
</feature>
<dbReference type="PANTHER" id="PTHR20992:SF9">
    <property type="entry name" value="AT15442P-RELATED"/>
    <property type="match status" value="1"/>
</dbReference>
<dbReference type="EMBL" id="VNHY01000003">
    <property type="protein sequence ID" value="TYP92790.1"/>
    <property type="molecule type" value="Genomic_DNA"/>
</dbReference>
<keyword evidence="3" id="KW-1185">Reference proteome</keyword>
<keyword evidence="1" id="KW-0812">Transmembrane</keyword>
<proteinExistence type="predicted"/>
<accession>A0A5D3YJV7</accession>
<reference evidence="2 3" key="1">
    <citation type="submission" date="2019-07" db="EMBL/GenBank/DDBJ databases">
        <title>Genomic Encyclopedia of Archaeal and Bacterial Type Strains, Phase II (KMG-II): from individual species to whole genera.</title>
        <authorList>
            <person name="Goeker M."/>
        </authorList>
    </citation>
    <scope>NUCLEOTIDE SEQUENCE [LARGE SCALE GENOMIC DNA]</scope>
    <source>
        <strain evidence="2 3">DSM 21935</strain>
    </source>
</reference>
<keyword evidence="1" id="KW-1133">Transmembrane helix</keyword>
<dbReference type="AlphaFoldDB" id="A0A5D3YJV7"/>
<evidence type="ECO:0000313" key="2">
    <source>
        <dbReference type="EMBL" id="TYP92790.1"/>
    </source>
</evidence>
<feature type="transmembrane region" description="Helical" evidence="1">
    <location>
        <begin position="177"/>
        <end position="198"/>
    </location>
</feature>
<evidence type="ECO:0000256" key="1">
    <source>
        <dbReference type="SAM" id="Phobius"/>
    </source>
</evidence>
<dbReference type="Proteomes" id="UP000324595">
    <property type="component" value="Unassembled WGS sequence"/>
</dbReference>